<evidence type="ECO:0000313" key="1">
    <source>
        <dbReference type="EMBL" id="GIH08518.1"/>
    </source>
</evidence>
<accession>A0A8J3VK04</accession>
<dbReference type="EMBL" id="BONY01000051">
    <property type="protein sequence ID" value="GIH08518.1"/>
    <property type="molecule type" value="Genomic_DNA"/>
</dbReference>
<dbReference type="AlphaFoldDB" id="A0A8J3VK04"/>
<comment type="caution">
    <text evidence="1">The sequence shown here is derived from an EMBL/GenBank/DDBJ whole genome shotgun (WGS) entry which is preliminary data.</text>
</comment>
<protein>
    <submittedName>
        <fullName evidence="1">Uncharacterized protein</fullName>
    </submittedName>
</protein>
<dbReference type="Proteomes" id="UP000612899">
    <property type="component" value="Unassembled WGS sequence"/>
</dbReference>
<dbReference type="Gene3D" id="3.40.50.300">
    <property type="entry name" value="P-loop containing nucleotide triphosphate hydrolases"/>
    <property type="match status" value="1"/>
</dbReference>
<keyword evidence="2" id="KW-1185">Reference proteome</keyword>
<dbReference type="SUPFAM" id="SSF52540">
    <property type="entry name" value="P-loop containing nucleoside triphosphate hydrolases"/>
    <property type="match status" value="1"/>
</dbReference>
<dbReference type="RefSeq" id="WP_239124204.1">
    <property type="nucleotide sequence ID" value="NZ_BONY01000051.1"/>
</dbReference>
<reference evidence="1" key="1">
    <citation type="submission" date="2021-01" db="EMBL/GenBank/DDBJ databases">
        <title>Whole genome shotgun sequence of Rhizocola hellebori NBRC 109834.</title>
        <authorList>
            <person name="Komaki H."/>
            <person name="Tamura T."/>
        </authorList>
    </citation>
    <scope>NUCLEOTIDE SEQUENCE</scope>
    <source>
        <strain evidence="1">NBRC 109834</strain>
    </source>
</reference>
<gene>
    <name evidence="1" type="ORF">Rhe02_65850</name>
</gene>
<proteinExistence type="predicted"/>
<sequence>MPKLIFLNGPGGCGKSTLAKRHADEFAPALNLDVDRVRDLIGGWREDPSAAGLLARAIALAGARTHLAAGHDVIVPQLVARPQFPDQLQELAGEMGVGYYEIVLMDSKPNALRRFAERNRLVPGHQPVDEQELAAMYDRLLAFLATRPHAQLIASEHGQPDAAYRSLLALLTAPFTR</sequence>
<evidence type="ECO:0000313" key="2">
    <source>
        <dbReference type="Proteomes" id="UP000612899"/>
    </source>
</evidence>
<organism evidence="1 2">
    <name type="scientific">Rhizocola hellebori</name>
    <dbReference type="NCBI Taxonomy" id="1392758"/>
    <lineage>
        <taxon>Bacteria</taxon>
        <taxon>Bacillati</taxon>
        <taxon>Actinomycetota</taxon>
        <taxon>Actinomycetes</taxon>
        <taxon>Micromonosporales</taxon>
        <taxon>Micromonosporaceae</taxon>
        <taxon>Rhizocola</taxon>
    </lineage>
</organism>
<name>A0A8J3VK04_9ACTN</name>
<dbReference type="Pfam" id="PF13671">
    <property type="entry name" value="AAA_33"/>
    <property type="match status" value="1"/>
</dbReference>
<dbReference type="InterPro" id="IPR027417">
    <property type="entry name" value="P-loop_NTPase"/>
</dbReference>